<keyword evidence="1" id="KW-1133">Transmembrane helix</keyword>
<dbReference type="RefSeq" id="WP_132082984.1">
    <property type="nucleotide sequence ID" value="NZ_DAIMLW010000129.1"/>
</dbReference>
<keyword evidence="1" id="KW-0472">Membrane</keyword>
<name>A0A4R1PSD2_9FIRM</name>
<dbReference type="AlphaFoldDB" id="A0A4R1PSD2"/>
<evidence type="ECO:0000313" key="2">
    <source>
        <dbReference type="EMBL" id="TCL33949.1"/>
    </source>
</evidence>
<dbReference type="EMBL" id="SLUI01000016">
    <property type="protein sequence ID" value="TCL33949.1"/>
    <property type="molecule type" value="Genomic_DNA"/>
</dbReference>
<evidence type="ECO:0000313" key="3">
    <source>
        <dbReference type="Proteomes" id="UP000295063"/>
    </source>
</evidence>
<reference evidence="2 3" key="1">
    <citation type="submission" date="2019-03" db="EMBL/GenBank/DDBJ databases">
        <title>Genomic Encyclopedia of Type Strains, Phase IV (KMG-IV): sequencing the most valuable type-strain genomes for metagenomic binning, comparative biology and taxonomic classification.</title>
        <authorList>
            <person name="Goeker M."/>
        </authorList>
    </citation>
    <scope>NUCLEOTIDE SEQUENCE [LARGE SCALE GENOMIC DNA]</scope>
    <source>
        <strain evidence="2 3">DSM 15969</strain>
    </source>
</reference>
<dbReference type="Proteomes" id="UP000295063">
    <property type="component" value="Unassembled WGS sequence"/>
</dbReference>
<comment type="caution">
    <text evidence="2">The sequence shown here is derived from an EMBL/GenBank/DDBJ whole genome shotgun (WGS) entry which is preliminary data.</text>
</comment>
<dbReference type="OrthoDB" id="1682959at2"/>
<accession>A0A4R1PSD2</accession>
<gene>
    <name evidence="2" type="ORF">EV210_11651</name>
</gene>
<keyword evidence="1" id="KW-0812">Transmembrane</keyword>
<feature type="transmembrane region" description="Helical" evidence="1">
    <location>
        <begin position="12"/>
        <end position="33"/>
    </location>
</feature>
<feature type="transmembrane region" description="Helical" evidence="1">
    <location>
        <begin position="39"/>
        <end position="58"/>
    </location>
</feature>
<evidence type="ECO:0000256" key="1">
    <source>
        <dbReference type="SAM" id="Phobius"/>
    </source>
</evidence>
<protein>
    <submittedName>
        <fullName evidence="2">Uncharacterized protein</fullName>
    </submittedName>
</protein>
<sequence length="95" mass="10508">MKSLFKSKISRFGSLLSLVTLTAMLMLFALALPEFLTSAAGRIFAGVWALVSIIVCAAHSNRLSGERRQHFSLPGFEGKKVRERKGNRMVRALRG</sequence>
<organism evidence="2 3">
    <name type="scientific">Anaerospora hongkongensis</name>
    <dbReference type="NCBI Taxonomy" id="244830"/>
    <lineage>
        <taxon>Bacteria</taxon>
        <taxon>Bacillati</taxon>
        <taxon>Bacillota</taxon>
        <taxon>Negativicutes</taxon>
        <taxon>Selenomonadales</taxon>
        <taxon>Sporomusaceae</taxon>
        <taxon>Anaerospora</taxon>
    </lineage>
</organism>
<keyword evidence="3" id="KW-1185">Reference proteome</keyword>
<proteinExistence type="predicted"/>